<evidence type="ECO:0008006" key="3">
    <source>
        <dbReference type="Google" id="ProtNLM"/>
    </source>
</evidence>
<dbReference type="GO" id="GO:0003676">
    <property type="term" value="F:nucleic acid binding"/>
    <property type="evidence" value="ECO:0007669"/>
    <property type="project" value="InterPro"/>
</dbReference>
<keyword evidence="2" id="KW-1185">Reference proteome</keyword>
<dbReference type="HOGENOM" id="CLU_1888125_0_0_1"/>
<name>V3ZPM5_LOTGI</name>
<evidence type="ECO:0000313" key="1">
    <source>
        <dbReference type="EMBL" id="ESO84440.1"/>
    </source>
</evidence>
<accession>V3ZPM5</accession>
<organism evidence="1 2">
    <name type="scientific">Lottia gigantea</name>
    <name type="common">Giant owl limpet</name>
    <dbReference type="NCBI Taxonomy" id="225164"/>
    <lineage>
        <taxon>Eukaryota</taxon>
        <taxon>Metazoa</taxon>
        <taxon>Spiralia</taxon>
        <taxon>Lophotrochozoa</taxon>
        <taxon>Mollusca</taxon>
        <taxon>Gastropoda</taxon>
        <taxon>Patellogastropoda</taxon>
        <taxon>Lottioidea</taxon>
        <taxon>Lottiidae</taxon>
        <taxon>Lottia</taxon>
    </lineage>
</organism>
<dbReference type="SUPFAM" id="SSF54928">
    <property type="entry name" value="RNA-binding domain, RBD"/>
    <property type="match status" value="1"/>
</dbReference>
<reference evidence="1 2" key="1">
    <citation type="journal article" date="2013" name="Nature">
        <title>Insights into bilaterian evolution from three spiralian genomes.</title>
        <authorList>
            <person name="Simakov O."/>
            <person name="Marletaz F."/>
            <person name="Cho S.J."/>
            <person name="Edsinger-Gonzales E."/>
            <person name="Havlak P."/>
            <person name="Hellsten U."/>
            <person name="Kuo D.H."/>
            <person name="Larsson T."/>
            <person name="Lv J."/>
            <person name="Arendt D."/>
            <person name="Savage R."/>
            <person name="Osoegawa K."/>
            <person name="de Jong P."/>
            <person name="Grimwood J."/>
            <person name="Chapman J.A."/>
            <person name="Shapiro H."/>
            <person name="Aerts A."/>
            <person name="Otillar R.P."/>
            <person name="Terry A.Y."/>
            <person name="Boore J.L."/>
            <person name="Grigoriev I.V."/>
            <person name="Lindberg D.R."/>
            <person name="Seaver E.C."/>
            <person name="Weisblat D.A."/>
            <person name="Putnam N.H."/>
            <person name="Rokhsar D.S."/>
        </authorList>
    </citation>
    <scope>NUCLEOTIDE SEQUENCE [LARGE SCALE GENOMIC DNA]</scope>
</reference>
<protein>
    <recommendedName>
        <fullName evidence="3">RRM domain-containing protein</fullName>
    </recommendedName>
</protein>
<dbReference type="OrthoDB" id="78437at2759"/>
<dbReference type="EMBL" id="KB203509">
    <property type="protein sequence ID" value="ESO84440.1"/>
    <property type="molecule type" value="Genomic_DNA"/>
</dbReference>
<dbReference type="STRING" id="225164.V3ZPM5"/>
<dbReference type="InterPro" id="IPR035979">
    <property type="entry name" value="RBD_domain_sf"/>
</dbReference>
<proteinExistence type="predicted"/>
<gene>
    <name evidence="1" type="ORF">LOTGIDRAFT_176124</name>
</gene>
<dbReference type="AlphaFoldDB" id="V3ZPM5"/>
<dbReference type="KEGG" id="lgi:LOTGIDRAFT_176124"/>
<dbReference type="CTD" id="20243613"/>
<dbReference type="GeneID" id="20243613"/>
<dbReference type="RefSeq" id="XP_009064869.1">
    <property type="nucleotide sequence ID" value="XM_009066621.1"/>
</dbReference>
<evidence type="ECO:0000313" key="2">
    <source>
        <dbReference type="Proteomes" id="UP000030746"/>
    </source>
</evidence>
<dbReference type="Proteomes" id="UP000030746">
    <property type="component" value="Unassembled WGS sequence"/>
</dbReference>
<sequence>MKRSFDDDLGYGFMHENRMDRGGPPPIGDMMDMMGNYPNPSSQTRLQIVASPGLSNAYLARLANLVPGLEYCDLNEQTGMAYVRYTSPQCAAYARDKLDGFEYPIGSRLMVRYPEEGTEARGYGSKRYVCLQVEW</sequence>